<evidence type="ECO:0000256" key="1">
    <source>
        <dbReference type="ARBA" id="ARBA00004123"/>
    </source>
</evidence>
<dbReference type="GO" id="GO:0006366">
    <property type="term" value="P:transcription by RNA polymerase II"/>
    <property type="evidence" value="ECO:0007669"/>
    <property type="project" value="InterPro"/>
</dbReference>
<sequence length="308" mass="35705">MNNFQQSPNSRQRLSTTPRTPTTPEILHAMDYKPRLYEEISIIMRAFGDSLSGQNRDSIILVEKIVIQQLRGIINEVINVAYKRTGNIVPSQCDFEFLMRGNAANSQRFRKYMRSVNNLKSEKKQGLGINFLNRIVEDSSDEEQEIYDAEKTRRLFRADRISQILNPQKYEEFQKARTWSSNVRNKTDMLRKLVEMLQIPKEIQDHSYCLEILLYLTQETIAKIVDFAILTRLNTDNHTTDLEPISSSITNNMLHLCPEVTQGRGKDGIKAITVQEINEAIRRVQTMTTRRLGTSFRSNDMKIPFLAL</sequence>
<keyword evidence="4" id="KW-0539">Nucleus</keyword>
<dbReference type="AlphaFoldDB" id="A0A1J1IGE8"/>
<evidence type="ECO:0000256" key="2">
    <source>
        <dbReference type="ARBA" id="ARBA00023015"/>
    </source>
</evidence>
<dbReference type="OrthoDB" id="66982at2759"/>
<dbReference type="PANTHER" id="PTHR11380:SF16">
    <property type="entry name" value="TRANSCRIPTION INITIATION PROTEIN SPT3 HOMOLOG"/>
    <property type="match status" value="1"/>
</dbReference>
<evidence type="ECO:0000313" key="6">
    <source>
        <dbReference type="EMBL" id="CRK99335.1"/>
    </source>
</evidence>
<organism evidence="6 7">
    <name type="scientific">Clunio marinus</name>
    <dbReference type="NCBI Taxonomy" id="568069"/>
    <lineage>
        <taxon>Eukaryota</taxon>
        <taxon>Metazoa</taxon>
        <taxon>Ecdysozoa</taxon>
        <taxon>Arthropoda</taxon>
        <taxon>Hexapoda</taxon>
        <taxon>Insecta</taxon>
        <taxon>Pterygota</taxon>
        <taxon>Neoptera</taxon>
        <taxon>Endopterygota</taxon>
        <taxon>Diptera</taxon>
        <taxon>Nematocera</taxon>
        <taxon>Chironomoidea</taxon>
        <taxon>Chironomidae</taxon>
        <taxon>Clunio</taxon>
    </lineage>
</organism>
<dbReference type="InterPro" id="IPR003195">
    <property type="entry name" value="TFIID_TAF13"/>
</dbReference>
<proteinExistence type="predicted"/>
<comment type="subcellular location">
    <subcellularLocation>
        <location evidence="1">Nucleus</location>
    </subcellularLocation>
</comment>
<dbReference type="GO" id="GO:0005634">
    <property type="term" value="C:nucleus"/>
    <property type="evidence" value="ECO:0007669"/>
    <property type="project" value="UniProtKB-SubCell"/>
</dbReference>
<gene>
    <name evidence="6" type="ORF">CLUMA_CG012589</name>
</gene>
<dbReference type="EMBL" id="CVRI01000050">
    <property type="protein sequence ID" value="CRK99335.1"/>
    <property type="molecule type" value="Genomic_DNA"/>
</dbReference>
<evidence type="ECO:0000256" key="5">
    <source>
        <dbReference type="SAM" id="MobiDB-lite"/>
    </source>
</evidence>
<keyword evidence="3" id="KW-0804">Transcription</keyword>
<feature type="region of interest" description="Disordered" evidence="5">
    <location>
        <begin position="1"/>
        <end position="24"/>
    </location>
</feature>
<evidence type="ECO:0000256" key="3">
    <source>
        <dbReference type="ARBA" id="ARBA00023163"/>
    </source>
</evidence>
<keyword evidence="7" id="KW-1185">Reference proteome</keyword>
<dbReference type="GO" id="GO:0003713">
    <property type="term" value="F:transcription coactivator activity"/>
    <property type="evidence" value="ECO:0007669"/>
    <property type="project" value="TreeGrafter"/>
</dbReference>
<accession>A0A1J1IGE8</accession>
<dbReference type="STRING" id="568069.A0A1J1IGE8"/>
<protein>
    <submittedName>
        <fullName evidence="6">CLUMA_CG012589, isoform A</fullName>
    </submittedName>
</protein>
<dbReference type="Proteomes" id="UP000183832">
    <property type="component" value="Unassembled WGS sequence"/>
</dbReference>
<evidence type="ECO:0000313" key="7">
    <source>
        <dbReference type="Proteomes" id="UP000183832"/>
    </source>
</evidence>
<evidence type="ECO:0000256" key="4">
    <source>
        <dbReference type="ARBA" id="ARBA00023242"/>
    </source>
</evidence>
<keyword evidence="2" id="KW-0805">Transcription regulation</keyword>
<dbReference type="PANTHER" id="PTHR11380">
    <property type="entry name" value="TRANSCRIPTION INITIATION FACTOR TFIID/SUPT3-RELATED"/>
    <property type="match status" value="1"/>
</dbReference>
<feature type="compositionally biased region" description="Polar residues" evidence="5">
    <location>
        <begin position="1"/>
        <end position="15"/>
    </location>
</feature>
<reference evidence="6 7" key="1">
    <citation type="submission" date="2015-04" db="EMBL/GenBank/DDBJ databases">
        <authorList>
            <person name="Syromyatnikov M.Y."/>
            <person name="Popov V.N."/>
        </authorList>
    </citation>
    <scope>NUCLEOTIDE SEQUENCE [LARGE SCALE GENOMIC DNA]</scope>
</reference>
<dbReference type="Pfam" id="PF02269">
    <property type="entry name" value="TFIID-18kDa"/>
    <property type="match status" value="1"/>
</dbReference>
<name>A0A1J1IGE8_9DIPT</name>